<dbReference type="InterPro" id="IPR000014">
    <property type="entry name" value="PAS"/>
</dbReference>
<dbReference type="KEGG" id="nai:NECAME_17734"/>
<dbReference type="InterPro" id="IPR035965">
    <property type="entry name" value="PAS-like_dom_sf"/>
</dbReference>
<sequence>MADWSNMMRDFVDEIAASVAMIGRDERGQFVVSACNDHFMRMTGGRRSAIKSFPASFDALIPNYARTEFRQKLTDCFESGVARELEQAYDLRDGTHWWRLSLKPIRHAESGVSVLEIMGDGALKSPRKCC</sequence>
<reference evidence="2" key="1">
    <citation type="journal article" date="2014" name="Nat. Genet.">
        <title>Genome of the human hookworm Necator americanus.</title>
        <authorList>
            <person name="Tang Y.T."/>
            <person name="Gao X."/>
            <person name="Rosa B.A."/>
            <person name="Abubucker S."/>
            <person name="Hallsworth-Pepin K."/>
            <person name="Martin J."/>
            <person name="Tyagi R."/>
            <person name="Heizer E."/>
            <person name="Zhang X."/>
            <person name="Bhonagiri-Palsikar V."/>
            <person name="Minx P."/>
            <person name="Warren W.C."/>
            <person name="Wang Q."/>
            <person name="Zhan B."/>
            <person name="Hotez P.J."/>
            <person name="Sternberg P.W."/>
            <person name="Dougall A."/>
            <person name="Gaze S.T."/>
            <person name="Mulvenna J."/>
            <person name="Sotillo J."/>
            <person name="Ranganathan S."/>
            <person name="Rabelo E.M."/>
            <person name="Wilson R.K."/>
            <person name="Felgner P.L."/>
            <person name="Bethony J."/>
            <person name="Hawdon J.M."/>
            <person name="Gasser R.B."/>
            <person name="Loukas A."/>
            <person name="Mitreva M."/>
        </authorList>
    </citation>
    <scope>NUCLEOTIDE SEQUENCE [LARGE SCALE GENOMIC DNA]</scope>
</reference>
<evidence type="ECO:0000313" key="1">
    <source>
        <dbReference type="EMBL" id="ETN82391.1"/>
    </source>
</evidence>
<dbReference type="SUPFAM" id="SSF55785">
    <property type="entry name" value="PYP-like sensor domain (PAS domain)"/>
    <property type="match status" value="1"/>
</dbReference>
<dbReference type="Proteomes" id="UP000053676">
    <property type="component" value="Unassembled WGS sequence"/>
</dbReference>
<dbReference type="EMBL" id="KI658493">
    <property type="protein sequence ID" value="ETN82391.1"/>
    <property type="molecule type" value="Genomic_DNA"/>
</dbReference>
<evidence type="ECO:0000313" key="2">
    <source>
        <dbReference type="Proteomes" id="UP000053676"/>
    </source>
</evidence>
<name>W2TMM8_NECAM</name>
<protein>
    <recommendedName>
        <fullName evidence="3">PAS domain-containing protein</fullName>
    </recommendedName>
</protein>
<dbReference type="Gene3D" id="3.30.450.20">
    <property type="entry name" value="PAS domain"/>
    <property type="match status" value="1"/>
</dbReference>
<gene>
    <name evidence="1" type="ORF">NECAME_17734</name>
</gene>
<organism evidence="1 2">
    <name type="scientific">Necator americanus</name>
    <name type="common">Human hookworm</name>
    <dbReference type="NCBI Taxonomy" id="51031"/>
    <lineage>
        <taxon>Eukaryota</taxon>
        <taxon>Metazoa</taxon>
        <taxon>Ecdysozoa</taxon>
        <taxon>Nematoda</taxon>
        <taxon>Chromadorea</taxon>
        <taxon>Rhabditida</taxon>
        <taxon>Rhabditina</taxon>
        <taxon>Rhabditomorpha</taxon>
        <taxon>Strongyloidea</taxon>
        <taxon>Ancylostomatidae</taxon>
        <taxon>Bunostominae</taxon>
        <taxon>Necator</taxon>
    </lineage>
</organism>
<dbReference type="CDD" id="cd00130">
    <property type="entry name" value="PAS"/>
    <property type="match status" value="1"/>
</dbReference>
<evidence type="ECO:0008006" key="3">
    <source>
        <dbReference type="Google" id="ProtNLM"/>
    </source>
</evidence>
<proteinExistence type="predicted"/>
<dbReference type="AlphaFoldDB" id="W2TMM8"/>
<accession>W2TMM8</accession>
<keyword evidence="2" id="KW-1185">Reference proteome</keyword>